<dbReference type="HAMAP" id="MF_01493">
    <property type="entry name" value="DEAD_helicase_CshA"/>
    <property type="match status" value="1"/>
</dbReference>
<dbReference type="Proteomes" id="UP000031620">
    <property type="component" value="Chromosome"/>
</dbReference>
<dbReference type="GO" id="GO:0016887">
    <property type="term" value="F:ATP hydrolysis activity"/>
    <property type="evidence" value="ECO:0007669"/>
    <property type="project" value="RHEA"/>
</dbReference>
<dbReference type="SUPFAM" id="SSF52540">
    <property type="entry name" value="P-loop containing nucleoside triphosphate hydrolases"/>
    <property type="match status" value="1"/>
</dbReference>
<keyword evidence="4 9" id="KW-0347">Helicase</keyword>
<evidence type="ECO:0000259" key="14">
    <source>
        <dbReference type="PROSITE" id="PS51195"/>
    </source>
</evidence>
<dbReference type="PROSITE" id="PS51195">
    <property type="entry name" value="Q_MOTIF"/>
    <property type="match status" value="1"/>
</dbReference>
<evidence type="ECO:0000256" key="3">
    <source>
        <dbReference type="ARBA" id="ARBA00022801"/>
    </source>
</evidence>
<dbReference type="Pfam" id="PF00271">
    <property type="entry name" value="Helicase_C"/>
    <property type="match status" value="1"/>
</dbReference>
<dbReference type="GO" id="GO:0003724">
    <property type="term" value="F:RNA helicase activity"/>
    <property type="evidence" value="ECO:0007669"/>
    <property type="project" value="UniProtKB-UniRule"/>
</dbReference>
<dbReference type="InterPro" id="IPR044742">
    <property type="entry name" value="DEAD/DEAH_RhlB"/>
</dbReference>
<comment type="subcellular location">
    <subcellularLocation>
        <location evidence="9">Cytoplasm</location>
    </subcellularLocation>
</comment>
<dbReference type="PANTHER" id="PTHR47963:SF5">
    <property type="entry name" value="DEAD-BOX ATP-DEPENDENT RNA HELICASE CSHA"/>
    <property type="match status" value="1"/>
</dbReference>
<evidence type="ECO:0000256" key="1">
    <source>
        <dbReference type="ARBA" id="ARBA00022490"/>
    </source>
</evidence>
<accession>A0A0A1GVA3</accession>
<protein>
    <recommendedName>
        <fullName evidence="9">DEAD-box ATP-dependent RNA helicase CshA</fullName>
        <ecNumber evidence="9">3.6.4.13</ecNumber>
    </recommendedName>
</protein>
<evidence type="ECO:0000256" key="5">
    <source>
        <dbReference type="ARBA" id="ARBA00022840"/>
    </source>
</evidence>
<dbReference type="InterPro" id="IPR030880">
    <property type="entry name" value="DEAD_helicase_CshA"/>
</dbReference>
<evidence type="ECO:0000256" key="2">
    <source>
        <dbReference type="ARBA" id="ARBA00022741"/>
    </source>
</evidence>
<dbReference type="KEGG" id="lho:LOOC260_103950"/>
<evidence type="ECO:0000256" key="10">
    <source>
        <dbReference type="PROSITE-ProRule" id="PRU00552"/>
    </source>
</evidence>
<keyword evidence="2 9" id="KW-0547">Nucleotide-binding</keyword>
<dbReference type="Gene3D" id="3.40.50.300">
    <property type="entry name" value="P-loop containing nucleotide triphosphate hydrolases"/>
    <property type="match status" value="2"/>
</dbReference>
<dbReference type="InterPro" id="IPR050547">
    <property type="entry name" value="DEAD_box_RNA_helicases"/>
</dbReference>
<feature type="domain" description="Helicase ATP-binding" evidence="12">
    <location>
        <begin position="32"/>
        <end position="202"/>
    </location>
</feature>
<evidence type="ECO:0000256" key="6">
    <source>
        <dbReference type="ARBA" id="ARBA00022884"/>
    </source>
</evidence>
<feature type="domain" description="DEAD-box RNA helicase Q" evidence="14">
    <location>
        <begin position="1"/>
        <end position="29"/>
    </location>
</feature>
<organism evidence="15 16">
    <name type="scientific">Paucilactobacillus hokkaidonensis JCM 18461</name>
    <dbReference type="NCBI Taxonomy" id="1291742"/>
    <lineage>
        <taxon>Bacteria</taxon>
        <taxon>Bacillati</taxon>
        <taxon>Bacillota</taxon>
        <taxon>Bacilli</taxon>
        <taxon>Lactobacillales</taxon>
        <taxon>Lactobacillaceae</taxon>
        <taxon>Paucilactobacillus</taxon>
    </lineage>
</organism>
<dbReference type="EMBL" id="AP014680">
    <property type="protein sequence ID" value="BAP84969.1"/>
    <property type="molecule type" value="Genomic_DNA"/>
</dbReference>
<dbReference type="GO" id="GO:0005829">
    <property type="term" value="C:cytosol"/>
    <property type="evidence" value="ECO:0007669"/>
    <property type="project" value="TreeGrafter"/>
</dbReference>
<comment type="catalytic activity">
    <reaction evidence="8 9">
        <text>ATP + H2O = ADP + phosphate + H(+)</text>
        <dbReference type="Rhea" id="RHEA:13065"/>
        <dbReference type="ChEBI" id="CHEBI:15377"/>
        <dbReference type="ChEBI" id="CHEBI:15378"/>
        <dbReference type="ChEBI" id="CHEBI:30616"/>
        <dbReference type="ChEBI" id="CHEBI:43474"/>
        <dbReference type="ChEBI" id="CHEBI:456216"/>
        <dbReference type="EC" id="3.6.4.13"/>
    </reaction>
</comment>
<dbReference type="GO" id="GO:0006401">
    <property type="term" value="P:RNA catabolic process"/>
    <property type="evidence" value="ECO:0007669"/>
    <property type="project" value="UniProtKB-UniRule"/>
</dbReference>
<feature type="domain" description="Helicase C-terminal" evidence="13">
    <location>
        <begin position="213"/>
        <end position="373"/>
    </location>
</feature>
<evidence type="ECO:0000256" key="9">
    <source>
        <dbReference type="HAMAP-Rule" id="MF_01493"/>
    </source>
</evidence>
<evidence type="ECO:0000313" key="15">
    <source>
        <dbReference type="EMBL" id="BAP84969.1"/>
    </source>
</evidence>
<keyword evidence="5 9" id="KW-0067">ATP-binding</keyword>
<sequence>MKFSELGLSESLLKAVKRSGYEEATPIQAETIPMVLDGKDVIGEAQTGTGKTAAFGLPIIEHIDPSNPEIQALVISPTRELAIQTQEELYRLGQDKKAKVQVVYGGADIRRQINNLKNHPQILVGTPGRLLDHINRRTVKLAHIQTLVLDEADEMLNMGFLEDIESIIKQTPDSRQTLLFSATMPAAIRKIGVHFMKDAQQVKIKAKELTTELIDQYYVRSRDFEKFDTMTRLIDVQDPDLTIVFGRTKRRVDELSKGLATRGYNAAGIHGDLTQQRRTQIMNRFKAGKIDILVATDVAARGLDISGVTHVYNYDIPQDPDSYVHRIGRTGRAGHHGVSLTFVTPNEMDYLREIEKLTKVRMLPLKPPSQEEAFKGQLANALSEVESLISATDTAKFSSQAEELLNQHDPVELVAALLNDITKNDASATPVKITPERPLPSHKKGGNGGGRRGGGSRNGGHGGYRGNSSNRRRGSSSHSDNHGGGGRSGNRSNSNHSSSSRHSYSIHKKD</sequence>
<evidence type="ECO:0000313" key="16">
    <source>
        <dbReference type="Proteomes" id="UP000031620"/>
    </source>
</evidence>
<dbReference type="FunFam" id="3.40.50.300:FF:000108">
    <property type="entry name" value="ATP-dependent RNA helicase RhlE"/>
    <property type="match status" value="1"/>
</dbReference>
<dbReference type="GO" id="GO:0033592">
    <property type="term" value="F:RNA strand annealing activity"/>
    <property type="evidence" value="ECO:0007669"/>
    <property type="project" value="TreeGrafter"/>
</dbReference>
<evidence type="ECO:0000259" key="13">
    <source>
        <dbReference type="PROSITE" id="PS51194"/>
    </source>
</evidence>
<dbReference type="SMART" id="SM00487">
    <property type="entry name" value="DEXDc"/>
    <property type="match status" value="1"/>
</dbReference>
<keyword evidence="1 9" id="KW-0963">Cytoplasm</keyword>
<dbReference type="InterPro" id="IPR011545">
    <property type="entry name" value="DEAD/DEAH_box_helicase_dom"/>
</dbReference>
<dbReference type="RefSeq" id="WP_041092573.1">
    <property type="nucleotide sequence ID" value="NZ_AP014680.1"/>
</dbReference>
<dbReference type="Pfam" id="PF00270">
    <property type="entry name" value="DEAD"/>
    <property type="match status" value="1"/>
</dbReference>
<keyword evidence="7 9" id="KW-0346">Stress response</keyword>
<gene>
    <name evidence="9" type="primary">cshA</name>
    <name evidence="15" type="ORF">LOOC260_103950</name>
</gene>
<dbReference type="CDD" id="cd00268">
    <property type="entry name" value="DEADc"/>
    <property type="match status" value="1"/>
</dbReference>
<dbReference type="PROSITE" id="PS51194">
    <property type="entry name" value="HELICASE_CTER"/>
    <property type="match status" value="1"/>
</dbReference>
<feature type="compositionally biased region" description="Low complexity" evidence="11">
    <location>
        <begin position="489"/>
        <end position="503"/>
    </location>
</feature>
<keyword evidence="3 9" id="KW-0378">Hydrolase</keyword>
<evidence type="ECO:0000259" key="12">
    <source>
        <dbReference type="PROSITE" id="PS51192"/>
    </source>
</evidence>
<dbReference type="GO" id="GO:0009409">
    <property type="term" value="P:response to cold"/>
    <property type="evidence" value="ECO:0007669"/>
    <property type="project" value="TreeGrafter"/>
</dbReference>
<dbReference type="PROSITE" id="PS00039">
    <property type="entry name" value="DEAD_ATP_HELICASE"/>
    <property type="match status" value="1"/>
</dbReference>
<dbReference type="EC" id="3.6.4.13" evidence="9"/>
<keyword evidence="6 9" id="KW-0694">RNA-binding</keyword>
<comment type="function">
    <text evidence="9">DEAD-box RNA helicase possibly involved in RNA degradation. Unwinds dsRNA in both 5'- and 3'-directions, has RNA-dependent ATPase activity.</text>
</comment>
<feature type="short sequence motif" description="Q motif" evidence="10">
    <location>
        <begin position="1"/>
        <end position="29"/>
    </location>
</feature>
<evidence type="ECO:0000256" key="4">
    <source>
        <dbReference type="ARBA" id="ARBA00022806"/>
    </source>
</evidence>
<dbReference type="HOGENOM" id="CLU_003041_21_0_9"/>
<dbReference type="PANTHER" id="PTHR47963">
    <property type="entry name" value="DEAD-BOX ATP-DEPENDENT RNA HELICASE 47, MITOCHONDRIAL"/>
    <property type="match status" value="1"/>
</dbReference>
<evidence type="ECO:0000256" key="8">
    <source>
        <dbReference type="ARBA" id="ARBA00047984"/>
    </source>
</evidence>
<dbReference type="SMART" id="SM00490">
    <property type="entry name" value="HELICc"/>
    <property type="match status" value="1"/>
</dbReference>
<feature type="region of interest" description="Disordered" evidence="11">
    <location>
        <begin position="428"/>
        <end position="510"/>
    </location>
</feature>
<dbReference type="PROSITE" id="PS51192">
    <property type="entry name" value="HELICASE_ATP_BIND_1"/>
    <property type="match status" value="1"/>
</dbReference>
<dbReference type="InterPro" id="IPR014014">
    <property type="entry name" value="RNA_helicase_DEAD_Q_motif"/>
</dbReference>
<comment type="subunit">
    <text evidence="9">Oligomerizes, may be a member of the RNA degradosome.</text>
</comment>
<proteinExistence type="inferred from homology"/>
<dbReference type="InterPro" id="IPR000629">
    <property type="entry name" value="RNA-helicase_DEAD-box_CS"/>
</dbReference>
<feature type="compositionally biased region" description="Gly residues" evidence="11">
    <location>
        <begin position="446"/>
        <end position="465"/>
    </location>
</feature>
<evidence type="ECO:0000256" key="11">
    <source>
        <dbReference type="SAM" id="MobiDB-lite"/>
    </source>
</evidence>
<dbReference type="CDD" id="cd18787">
    <property type="entry name" value="SF2_C_DEAD"/>
    <property type="match status" value="1"/>
</dbReference>
<dbReference type="InterPro" id="IPR027417">
    <property type="entry name" value="P-loop_NTPase"/>
</dbReference>
<evidence type="ECO:0000256" key="7">
    <source>
        <dbReference type="ARBA" id="ARBA00023016"/>
    </source>
</evidence>
<dbReference type="InterPro" id="IPR014001">
    <property type="entry name" value="Helicase_ATP-bd"/>
</dbReference>
<dbReference type="AlphaFoldDB" id="A0A0A1GVA3"/>
<dbReference type="GO" id="GO:0005840">
    <property type="term" value="C:ribosome"/>
    <property type="evidence" value="ECO:0007669"/>
    <property type="project" value="TreeGrafter"/>
</dbReference>
<name>A0A0A1GVA3_9LACO</name>
<dbReference type="GO" id="GO:0005524">
    <property type="term" value="F:ATP binding"/>
    <property type="evidence" value="ECO:0007669"/>
    <property type="project" value="UniProtKB-UniRule"/>
</dbReference>
<comment type="similarity">
    <text evidence="9">Belongs to the DEAD box helicase family. CshA subfamily.</text>
</comment>
<reference evidence="15 16" key="1">
    <citation type="submission" date="2014-11" db="EMBL/GenBank/DDBJ databases">
        <title>Complete genome sequence and analysis of Lactobacillus hokkaidonensis LOOC260T.</title>
        <authorList>
            <person name="Tanizawa Y."/>
            <person name="Tohno M."/>
            <person name="Kaminuma E."/>
            <person name="Nakamura Y."/>
            <person name="Arita M."/>
        </authorList>
    </citation>
    <scope>NUCLEOTIDE SEQUENCE [LARGE SCALE GENOMIC DNA]</scope>
    <source>
        <strain evidence="15 16">LOOC260</strain>
    </source>
</reference>
<dbReference type="STRING" id="1291742.LOOC260_103950"/>
<dbReference type="InterPro" id="IPR001650">
    <property type="entry name" value="Helicase_C-like"/>
</dbReference>